<dbReference type="RefSeq" id="WP_250585692.1">
    <property type="nucleotide sequence ID" value="NZ_JAKRVX010000008.1"/>
</dbReference>
<organism evidence="2 3">
    <name type="scientific">Natronocalculus amylovorans</name>
    <dbReference type="NCBI Taxonomy" id="2917812"/>
    <lineage>
        <taxon>Archaea</taxon>
        <taxon>Methanobacteriati</taxon>
        <taxon>Methanobacteriota</taxon>
        <taxon>Stenosarchaea group</taxon>
        <taxon>Halobacteria</taxon>
        <taxon>Halobacteriales</taxon>
        <taxon>Haloferacaceae</taxon>
        <taxon>Natronocalculus</taxon>
    </lineage>
</organism>
<evidence type="ECO:0000313" key="3">
    <source>
        <dbReference type="Proteomes" id="UP001203207"/>
    </source>
</evidence>
<gene>
    <name evidence="2" type="ORF">AArcSt2_14720</name>
</gene>
<protein>
    <recommendedName>
        <fullName evidence="1">DUF7974 domain-containing protein</fullName>
    </recommendedName>
</protein>
<proteinExistence type="predicted"/>
<dbReference type="AlphaFoldDB" id="A0AAE3G040"/>
<feature type="domain" description="DUF7974" evidence="1">
    <location>
        <begin position="47"/>
        <end position="170"/>
    </location>
</feature>
<reference evidence="2" key="1">
    <citation type="journal article" date="2022" name="Syst. Appl. Microbiol.">
        <title>Natronocalculus amylovorans gen. nov., sp. nov., and Natranaeroarchaeum aerophilus sp. nov., dominant culturable amylolytic natronoarchaea from hypersaline soda lakes in southwestern Siberia.</title>
        <authorList>
            <person name="Sorokin D.Y."/>
            <person name="Elcheninov A.G."/>
            <person name="Khizhniak T.V."/>
            <person name="Koenen M."/>
            <person name="Bale N.J."/>
            <person name="Damste J.S.S."/>
            <person name="Kublanov I.V."/>
        </authorList>
    </citation>
    <scope>NUCLEOTIDE SEQUENCE</scope>
    <source>
        <strain evidence="2">AArc-St2</strain>
    </source>
</reference>
<dbReference type="Pfam" id="PF25929">
    <property type="entry name" value="DUF7974"/>
    <property type="match status" value="1"/>
</dbReference>
<reference evidence="2" key="2">
    <citation type="submission" date="2022-02" db="EMBL/GenBank/DDBJ databases">
        <authorList>
            <person name="Elcheninov A.G."/>
            <person name="Sorokin D.Y."/>
            <person name="Kublanov I.V."/>
        </authorList>
    </citation>
    <scope>NUCLEOTIDE SEQUENCE</scope>
    <source>
        <strain evidence="2">AArc-St2</strain>
    </source>
</reference>
<dbReference type="InterPro" id="IPR058280">
    <property type="entry name" value="DUF7974"/>
</dbReference>
<sequence>MSTKAERSFYVLPFGLDVQGSGPRSDREADPFGFDEPTNVFTRGVSQIIPQWLARKSVTVSIQTDKNHYAVDEPIKITILIRNRLPVPIRILTTQTRVWGWKVDGLVDASEEIYYQPKSQNVIELRAGETKKHAISWDGRIKRVDDRTHWEPLSRGIHTVTAFVTTPVVKTASKEIEVRS</sequence>
<evidence type="ECO:0000313" key="2">
    <source>
        <dbReference type="EMBL" id="MCL9818193.1"/>
    </source>
</evidence>
<accession>A0AAE3G040</accession>
<evidence type="ECO:0000259" key="1">
    <source>
        <dbReference type="Pfam" id="PF25929"/>
    </source>
</evidence>
<name>A0AAE3G040_9EURY</name>
<dbReference type="EMBL" id="JAKRVX010000008">
    <property type="protein sequence ID" value="MCL9818193.1"/>
    <property type="molecule type" value="Genomic_DNA"/>
</dbReference>
<dbReference type="Proteomes" id="UP001203207">
    <property type="component" value="Unassembled WGS sequence"/>
</dbReference>
<comment type="caution">
    <text evidence="2">The sequence shown here is derived from an EMBL/GenBank/DDBJ whole genome shotgun (WGS) entry which is preliminary data.</text>
</comment>
<keyword evidence="3" id="KW-1185">Reference proteome</keyword>